<evidence type="ECO:0000313" key="7">
    <source>
        <dbReference type="Proteomes" id="UP000235584"/>
    </source>
</evidence>
<dbReference type="OrthoDB" id="5297826at2"/>
<dbReference type="NCBIfam" id="TIGR00205">
    <property type="entry name" value="fliE"/>
    <property type="match status" value="1"/>
</dbReference>
<dbReference type="HAMAP" id="MF_00724">
    <property type="entry name" value="FliE"/>
    <property type="match status" value="1"/>
</dbReference>
<dbReference type="PRINTS" id="PR01006">
    <property type="entry name" value="FLGHOOKFLIE"/>
</dbReference>
<keyword evidence="6" id="KW-0966">Cell projection</keyword>
<keyword evidence="6" id="KW-0969">Cilium</keyword>
<dbReference type="GO" id="GO:0071973">
    <property type="term" value="P:bacterial-type flagellum-dependent cell motility"/>
    <property type="evidence" value="ECO:0007669"/>
    <property type="project" value="InterPro"/>
</dbReference>
<dbReference type="GO" id="GO:0005198">
    <property type="term" value="F:structural molecule activity"/>
    <property type="evidence" value="ECO:0007669"/>
    <property type="project" value="UniProtKB-UniRule"/>
</dbReference>
<evidence type="ECO:0000256" key="4">
    <source>
        <dbReference type="HAMAP-Rule" id="MF_00724"/>
    </source>
</evidence>
<proteinExistence type="inferred from homology"/>
<dbReference type="PANTHER" id="PTHR34653">
    <property type="match status" value="1"/>
</dbReference>
<comment type="similarity">
    <text evidence="2 4">Belongs to the FliE family.</text>
</comment>
<dbReference type="InterPro" id="IPR001624">
    <property type="entry name" value="FliE"/>
</dbReference>
<dbReference type="KEGG" id="bsto:C0V70_02430"/>
<dbReference type="RefSeq" id="WP_102242274.1">
    <property type="nucleotide sequence ID" value="NZ_CP025704.1"/>
</dbReference>
<name>A0A2K9NN80_BACTC</name>
<keyword evidence="7" id="KW-1185">Reference proteome</keyword>
<dbReference type="EMBL" id="CP025704">
    <property type="protein sequence ID" value="AUN96979.1"/>
    <property type="molecule type" value="Genomic_DNA"/>
</dbReference>
<dbReference type="AlphaFoldDB" id="A0A2K9NN80"/>
<evidence type="ECO:0000256" key="1">
    <source>
        <dbReference type="ARBA" id="ARBA00004117"/>
    </source>
</evidence>
<organism evidence="6 7">
    <name type="scientific">Bacteriovorax stolpii</name>
    <name type="common">Bdellovibrio stolpii</name>
    <dbReference type="NCBI Taxonomy" id="960"/>
    <lineage>
        <taxon>Bacteria</taxon>
        <taxon>Pseudomonadati</taxon>
        <taxon>Bdellovibrionota</taxon>
        <taxon>Bacteriovoracia</taxon>
        <taxon>Bacteriovoracales</taxon>
        <taxon>Bacteriovoracaceae</taxon>
        <taxon>Bacteriovorax</taxon>
    </lineage>
</organism>
<evidence type="ECO:0000313" key="6">
    <source>
        <dbReference type="EMBL" id="AUN96979.1"/>
    </source>
</evidence>
<keyword evidence="3 4" id="KW-0975">Bacterial flagellum</keyword>
<evidence type="ECO:0000256" key="3">
    <source>
        <dbReference type="ARBA" id="ARBA00023143"/>
    </source>
</evidence>
<reference evidence="6 7" key="1">
    <citation type="submission" date="2018-01" db="EMBL/GenBank/DDBJ databases">
        <title>Complete genome sequence of Bacteriovorax stolpii DSM12778.</title>
        <authorList>
            <person name="Tang B."/>
            <person name="Chang J."/>
        </authorList>
    </citation>
    <scope>NUCLEOTIDE SEQUENCE [LARGE SCALE GENOMIC DNA]</scope>
    <source>
        <strain evidence="6 7">DSM 12778</strain>
    </source>
</reference>
<gene>
    <name evidence="4 6" type="primary">fliE</name>
    <name evidence="6" type="ORF">C0V70_02430</name>
</gene>
<dbReference type="Proteomes" id="UP000235584">
    <property type="component" value="Chromosome"/>
</dbReference>
<comment type="subcellular location">
    <subcellularLocation>
        <location evidence="1 4">Bacterial flagellum basal body</location>
    </subcellularLocation>
</comment>
<evidence type="ECO:0000256" key="5">
    <source>
        <dbReference type="NCBIfam" id="TIGR00205"/>
    </source>
</evidence>
<accession>A0A2K9NN80</accession>
<dbReference type="PANTHER" id="PTHR34653:SF1">
    <property type="entry name" value="FLAGELLAR HOOK-BASAL BODY COMPLEX PROTEIN FLIE"/>
    <property type="match status" value="1"/>
</dbReference>
<keyword evidence="6" id="KW-0282">Flagellum</keyword>
<dbReference type="Pfam" id="PF02049">
    <property type="entry name" value="FliE"/>
    <property type="match status" value="1"/>
</dbReference>
<evidence type="ECO:0000256" key="2">
    <source>
        <dbReference type="ARBA" id="ARBA00009272"/>
    </source>
</evidence>
<protein>
    <recommendedName>
        <fullName evidence="4 5">Flagellar hook-basal body complex protein FliE</fullName>
    </recommendedName>
</protein>
<dbReference type="GO" id="GO:0009425">
    <property type="term" value="C:bacterial-type flagellum basal body"/>
    <property type="evidence" value="ECO:0007669"/>
    <property type="project" value="UniProtKB-SubCell"/>
</dbReference>
<dbReference type="GO" id="GO:0003774">
    <property type="term" value="F:cytoskeletal motor activity"/>
    <property type="evidence" value="ECO:0007669"/>
    <property type="project" value="InterPro"/>
</dbReference>
<sequence length="121" mass="13302">MSIENVGNMNKMLSKYSTQDWTKSASIDQASLPNFNELTAGQAQGAAAPQSFSEIMASSLAEVNSMQVEANKAIQKLASGQTKNISETMLAVENAEIAFKTMNQVRMKVIEAYKEIMRMQM</sequence>